<accession>A0A7V2F312</accession>
<dbReference type="InterPro" id="IPR038740">
    <property type="entry name" value="BioF2-like_GNAT_dom"/>
</dbReference>
<sequence length="116" mass="12772">YSLLEQILALKDQGTLVLGAYLGGELLGGHIDFYFGEHAQAWQAGLGERASAYEVSAMLVVGAVEEAYGRGVKHFNLGTSGGNEGIVFFKESLGGRERFYRIVEKAGRLYRSIRRR</sequence>
<organism evidence="2">
    <name type="scientific">Eiseniibacteriota bacterium</name>
    <dbReference type="NCBI Taxonomy" id="2212470"/>
    <lineage>
        <taxon>Bacteria</taxon>
        <taxon>Candidatus Eiseniibacteriota</taxon>
    </lineage>
</organism>
<dbReference type="SUPFAM" id="SSF55729">
    <property type="entry name" value="Acyl-CoA N-acyltransferases (Nat)"/>
    <property type="match status" value="1"/>
</dbReference>
<dbReference type="InterPro" id="IPR016181">
    <property type="entry name" value="Acyl_CoA_acyltransferase"/>
</dbReference>
<evidence type="ECO:0000259" key="1">
    <source>
        <dbReference type="Pfam" id="PF13480"/>
    </source>
</evidence>
<dbReference type="Pfam" id="PF13480">
    <property type="entry name" value="Acetyltransf_6"/>
    <property type="match status" value="1"/>
</dbReference>
<dbReference type="AlphaFoldDB" id="A0A7V2F312"/>
<feature type="non-terminal residue" evidence="2">
    <location>
        <position position="1"/>
    </location>
</feature>
<comment type="caution">
    <text evidence="2">The sequence shown here is derived from an EMBL/GenBank/DDBJ whole genome shotgun (WGS) entry which is preliminary data.</text>
</comment>
<protein>
    <submittedName>
        <fullName evidence="2">GNAT family N-acetyltransferase</fullName>
    </submittedName>
</protein>
<proteinExistence type="predicted"/>
<dbReference type="Gene3D" id="3.40.630.30">
    <property type="match status" value="1"/>
</dbReference>
<dbReference type="EMBL" id="DSEC01000206">
    <property type="protein sequence ID" value="HER43385.1"/>
    <property type="molecule type" value="Genomic_DNA"/>
</dbReference>
<name>A0A7V2F312_UNCEI</name>
<evidence type="ECO:0000313" key="2">
    <source>
        <dbReference type="EMBL" id="HER43385.1"/>
    </source>
</evidence>
<gene>
    <name evidence="2" type="ORF">ENO08_02890</name>
</gene>
<dbReference type="Proteomes" id="UP000886069">
    <property type="component" value="Unassembled WGS sequence"/>
</dbReference>
<feature type="domain" description="BioF2-like acetyltransferase" evidence="1">
    <location>
        <begin position="13"/>
        <end position="82"/>
    </location>
</feature>
<reference evidence="2" key="1">
    <citation type="journal article" date="2020" name="mSystems">
        <title>Genome- and Community-Level Interaction Insights into Carbon Utilization and Element Cycling Functions of Hydrothermarchaeota in Hydrothermal Sediment.</title>
        <authorList>
            <person name="Zhou Z."/>
            <person name="Liu Y."/>
            <person name="Xu W."/>
            <person name="Pan J."/>
            <person name="Luo Z.H."/>
            <person name="Li M."/>
        </authorList>
    </citation>
    <scope>NUCLEOTIDE SEQUENCE [LARGE SCALE GENOMIC DNA]</scope>
    <source>
        <strain evidence="2">SpSt-1233</strain>
    </source>
</reference>